<organism evidence="5 6">
    <name type="scientific">Exophiala viscosa</name>
    <dbReference type="NCBI Taxonomy" id="2486360"/>
    <lineage>
        <taxon>Eukaryota</taxon>
        <taxon>Fungi</taxon>
        <taxon>Dikarya</taxon>
        <taxon>Ascomycota</taxon>
        <taxon>Pezizomycotina</taxon>
        <taxon>Eurotiomycetes</taxon>
        <taxon>Chaetothyriomycetidae</taxon>
        <taxon>Chaetothyriales</taxon>
        <taxon>Herpotrichiellaceae</taxon>
        <taxon>Exophiala</taxon>
    </lineage>
</organism>
<evidence type="ECO:0000259" key="4">
    <source>
        <dbReference type="Pfam" id="PF06441"/>
    </source>
</evidence>
<dbReference type="EMBL" id="MU404362">
    <property type="protein sequence ID" value="KAI1608632.1"/>
    <property type="molecule type" value="Genomic_DNA"/>
</dbReference>
<proteinExistence type="inferred from homology"/>
<dbReference type="PANTHER" id="PTHR21661:SF79">
    <property type="entry name" value="EPOXIDE HYDROLASE"/>
    <property type="match status" value="1"/>
</dbReference>
<dbReference type="PRINTS" id="PR00412">
    <property type="entry name" value="EPOXHYDRLASE"/>
</dbReference>
<comment type="similarity">
    <text evidence="1">Belongs to the peptidase S33 family.</text>
</comment>
<dbReference type="PANTHER" id="PTHR21661">
    <property type="entry name" value="EPOXIDE HYDROLASE 1-RELATED"/>
    <property type="match status" value="1"/>
</dbReference>
<dbReference type="SUPFAM" id="SSF53474">
    <property type="entry name" value="alpha/beta-Hydrolases"/>
    <property type="match status" value="1"/>
</dbReference>
<comment type="caution">
    <text evidence="5">The sequence shown here is derived from an EMBL/GenBank/DDBJ whole genome shotgun (WGS) entry which is preliminary data.</text>
</comment>
<dbReference type="InterPro" id="IPR010497">
    <property type="entry name" value="Epoxide_hydro_N"/>
</dbReference>
<evidence type="ECO:0000313" key="5">
    <source>
        <dbReference type="EMBL" id="KAI1608632.1"/>
    </source>
</evidence>
<accession>A0AAN6I8K1</accession>
<dbReference type="InterPro" id="IPR000639">
    <property type="entry name" value="Epox_hydrolase-like"/>
</dbReference>
<feature type="active site" description="Proton donor" evidence="3">
    <location>
        <position position="304"/>
    </location>
</feature>
<feature type="domain" description="Epoxide hydrolase N-terminal" evidence="4">
    <location>
        <begin position="3"/>
        <end position="114"/>
    </location>
</feature>
<evidence type="ECO:0000256" key="2">
    <source>
        <dbReference type="ARBA" id="ARBA00022801"/>
    </source>
</evidence>
<dbReference type="InterPro" id="IPR029058">
    <property type="entry name" value="AB_hydrolase_fold"/>
</dbReference>
<dbReference type="GO" id="GO:0004301">
    <property type="term" value="F:epoxide hydrolase activity"/>
    <property type="evidence" value="ECO:0007669"/>
    <property type="project" value="TreeGrafter"/>
</dbReference>
<evidence type="ECO:0000256" key="3">
    <source>
        <dbReference type="PIRSR" id="PIRSR001112-1"/>
    </source>
</evidence>
<reference evidence="5" key="1">
    <citation type="journal article" date="2022" name="bioRxiv">
        <title>Deciphering the potential niche of two novel black yeast fungi from a biological soil crust based on their genomes, phenotypes, and melanin regulation.</title>
        <authorList>
            <consortium name="DOE Joint Genome Institute"/>
            <person name="Carr E.C."/>
            <person name="Barton Q."/>
            <person name="Grambo S."/>
            <person name="Sullivan M."/>
            <person name="Renfro C.M."/>
            <person name="Kuo A."/>
            <person name="Pangilinan J."/>
            <person name="Lipzen A."/>
            <person name="Keymanesh K."/>
            <person name="Savage E."/>
            <person name="Barry K."/>
            <person name="Grigoriev I.V."/>
            <person name="Riekhof W.R."/>
            <person name="Harris S.S."/>
        </authorList>
    </citation>
    <scope>NUCLEOTIDE SEQUENCE</scope>
    <source>
        <strain evidence="5">JF 03-4F</strain>
    </source>
</reference>
<name>A0AAN6I8K1_9EURO</name>
<evidence type="ECO:0000313" key="6">
    <source>
        <dbReference type="Proteomes" id="UP001203852"/>
    </source>
</evidence>
<feature type="active site" description="Nucleophile" evidence="3">
    <location>
        <position position="180"/>
    </location>
</feature>
<dbReference type="Gene3D" id="3.40.50.1820">
    <property type="entry name" value="alpha/beta hydrolase"/>
    <property type="match status" value="1"/>
</dbReference>
<gene>
    <name evidence="5" type="ORF">EDD36DRAFT_88625</name>
</gene>
<dbReference type="InterPro" id="IPR016292">
    <property type="entry name" value="Epoxide_hydrolase"/>
</dbReference>
<dbReference type="GO" id="GO:0097176">
    <property type="term" value="P:epoxide metabolic process"/>
    <property type="evidence" value="ECO:0007669"/>
    <property type="project" value="TreeGrafter"/>
</dbReference>
<evidence type="ECO:0000256" key="1">
    <source>
        <dbReference type="ARBA" id="ARBA00010088"/>
    </source>
</evidence>
<sequence>MEISPFTIDVPEEEVARLKRKLQDTRVPTHPIVPGAGGDYGPPIQWFHRLYTKWLHDFDWSTVQQHLNRHQHCIGGIEDKGRTLRVHFTHTKSPKTNAVPLILVHGWPGSFHEFDRVVDSLVNPPNATDPAFHVVVPSLPGFCWSSGPPVRGWTMQDTARVFNKLMIQLGYSSYAVQAGDWGSFVAREMGSKYPACKAVHLNFCPVAFGDDITDLTVREQKVKERYNDWDDNHLGYAVTMRSRPHTIGVALNDNPVGILAWVGEKYEEAVAPGNLNNDDWDQAILVTCSLYFFSGCLMTSQLPYFENVKHAGFGEYFLREENYIKVPFGYTSYLYDTRPGTERTVKPTGRMVYYREVDDGGHFAALERPNVFVEDCRDFFGEWYKPSLIQHSQSHSGQVHGGLALGL</sequence>
<dbReference type="Pfam" id="PF06441">
    <property type="entry name" value="EHN"/>
    <property type="match status" value="1"/>
</dbReference>
<keyword evidence="2 5" id="KW-0378">Hydrolase</keyword>
<dbReference type="AlphaFoldDB" id="A0AAN6I8K1"/>
<feature type="active site" description="Proton acceptor" evidence="3">
    <location>
        <position position="362"/>
    </location>
</feature>
<dbReference type="PIRSF" id="PIRSF001112">
    <property type="entry name" value="Epoxide_hydrolase"/>
    <property type="match status" value="1"/>
</dbReference>
<protein>
    <submittedName>
        <fullName evidence="5">Epoxide hydrolase</fullName>
    </submittedName>
</protein>
<dbReference type="Proteomes" id="UP001203852">
    <property type="component" value="Unassembled WGS sequence"/>
</dbReference>
<keyword evidence="6" id="KW-1185">Reference proteome</keyword>